<dbReference type="SUPFAM" id="SSF54843">
    <property type="entry name" value="Ribosomal protein L22"/>
    <property type="match status" value="1"/>
</dbReference>
<dbReference type="PANTHER" id="PTHR13501">
    <property type="entry name" value="CHLOROPLAST 50S RIBOSOMAL PROTEIN L22-RELATED"/>
    <property type="match status" value="1"/>
</dbReference>
<reference evidence="13" key="1">
    <citation type="submission" date="2017-09" db="EMBL/GenBank/DDBJ databases">
        <title>Depth-based differentiation of microbial function through sediment-hosted aquifers and enrichment of novel symbionts in the deep terrestrial subsurface.</title>
        <authorList>
            <person name="Probst A.J."/>
            <person name="Ladd B."/>
            <person name="Jarett J.K."/>
            <person name="Geller-Mcgrath D.E."/>
            <person name="Sieber C.M.K."/>
            <person name="Emerson J.B."/>
            <person name="Anantharaman K."/>
            <person name="Thomas B.C."/>
            <person name="Malmstrom R."/>
            <person name="Stieglmeier M."/>
            <person name="Klingl A."/>
            <person name="Woyke T."/>
            <person name="Ryan C.M."/>
            <person name="Banfield J.F."/>
        </authorList>
    </citation>
    <scope>NUCLEOTIDE SEQUENCE [LARGE SCALE GENOMIC DNA]</scope>
</reference>
<dbReference type="GO" id="GO:0006412">
    <property type="term" value="P:translation"/>
    <property type="evidence" value="ECO:0007669"/>
    <property type="project" value="UniProtKB-UniRule"/>
</dbReference>
<protein>
    <recommendedName>
        <fullName evidence="6 7">Large ribosomal subunit protein uL22</fullName>
    </recommendedName>
</protein>
<dbReference type="AlphaFoldDB" id="A0A2H0TIH8"/>
<sequence>MSVTAKLRYLRIAPRKVRLVADLIREKSVEEAQTILSFTTKKAAKVLLKLLKQAIANAKTNFQLEEKNLYISKILVDEGPKYKRWMPRARGMASPIQKKTSHVTIELTEIEKKPRKIKKIKKAEKVEKIERVEKVPKVEKPKLRPEIEEAKPKVERGIRRIFRRKAF</sequence>
<dbReference type="GO" id="GO:0003735">
    <property type="term" value="F:structural constituent of ribosome"/>
    <property type="evidence" value="ECO:0007669"/>
    <property type="project" value="InterPro"/>
</dbReference>
<evidence type="ECO:0000256" key="5">
    <source>
        <dbReference type="ARBA" id="ARBA00023274"/>
    </source>
</evidence>
<comment type="caution">
    <text evidence="12">The sequence shown here is derived from an EMBL/GenBank/DDBJ whole genome shotgun (WGS) entry which is preliminary data.</text>
</comment>
<gene>
    <name evidence="7" type="primary">rplV</name>
    <name evidence="12" type="ORF">COU43_03005</name>
</gene>
<keyword evidence="5 7" id="KW-0687">Ribonucleoprotein</keyword>
<dbReference type="GO" id="GO:0022625">
    <property type="term" value="C:cytosolic large ribosomal subunit"/>
    <property type="evidence" value="ECO:0007669"/>
    <property type="project" value="TreeGrafter"/>
</dbReference>
<keyword evidence="11" id="KW-0175">Coiled coil</keyword>
<evidence type="ECO:0000256" key="4">
    <source>
        <dbReference type="ARBA" id="ARBA00022980"/>
    </source>
</evidence>
<evidence type="ECO:0000256" key="10">
    <source>
        <dbReference type="RuleBase" id="RU004008"/>
    </source>
</evidence>
<keyword evidence="4 7" id="KW-0689">Ribosomal protein</keyword>
<comment type="similarity">
    <text evidence="1 7 8">Belongs to the universal ribosomal protein uL22 family.</text>
</comment>
<keyword evidence="2 7" id="KW-0699">rRNA-binding</keyword>
<accession>A0A2H0TIH8</accession>
<evidence type="ECO:0000256" key="11">
    <source>
        <dbReference type="SAM" id="Coils"/>
    </source>
</evidence>
<dbReference type="HAMAP" id="MF_01331_B">
    <property type="entry name" value="Ribosomal_uL22_B"/>
    <property type="match status" value="1"/>
</dbReference>
<dbReference type="Pfam" id="PF00237">
    <property type="entry name" value="Ribosomal_L22"/>
    <property type="match status" value="1"/>
</dbReference>
<comment type="function">
    <text evidence="7 10">This protein binds specifically to 23S rRNA; its binding is stimulated by other ribosomal proteins, e.g., L4, L17, and L20. It is important during the early stages of 50S assembly. It makes multiple contacts with different domains of the 23S rRNA in the assembled 50S subunit and ribosome.</text>
</comment>
<dbReference type="Gene3D" id="3.90.470.10">
    <property type="entry name" value="Ribosomal protein L22/L17"/>
    <property type="match status" value="1"/>
</dbReference>
<evidence type="ECO:0000256" key="6">
    <source>
        <dbReference type="ARBA" id="ARBA00035207"/>
    </source>
</evidence>
<dbReference type="NCBIfam" id="TIGR01044">
    <property type="entry name" value="rplV_bact"/>
    <property type="match status" value="1"/>
</dbReference>
<evidence type="ECO:0000313" key="12">
    <source>
        <dbReference type="EMBL" id="PIR71370.1"/>
    </source>
</evidence>
<dbReference type="GO" id="GO:0019843">
    <property type="term" value="F:rRNA binding"/>
    <property type="evidence" value="ECO:0007669"/>
    <property type="project" value="UniProtKB-UniRule"/>
</dbReference>
<dbReference type="InterPro" id="IPR036394">
    <property type="entry name" value="Ribosomal_uL22_sf"/>
</dbReference>
<comment type="subunit">
    <text evidence="7 9">Part of the 50S ribosomal subunit.</text>
</comment>
<evidence type="ECO:0000256" key="8">
    <source>
        <dbReference type="RuleBase" id="RU004005"/>
    </source>
</evidence>
<dbReference type="PANTHER" id="PTHR13501:SF8">
    <property type="entry name" value="LARGE RIBOSOMAL SUBUNIT PROTEIN UL22M"/>
    <property type="match status" value="1"/>
</dbReference>
<dbReference type="Proteomes" id="UP000228909">
    <property type="component" value="Unassembled WGS sequence"/>
</dbReference>
<feature type="coiled-coil region" evidence="11">
    <location>
        <begin position="41"/>
        <end position="68"/>
    </location>
</feature>
<organism evidence="12 13">
    <name type="scientific">Candidatus Nealsonbacteria bacterium CG10_big_fil_rev_8_21_14_0_10_37_25</name>
    <dbReference type="NCBI Taxonomy" id="1974711"/>
    <lineage>
        <taxon>Bacteria</taxon>
        <taxon>Candidatus Nealsoniibacteriota</taxon>
    </lineage>
</organism>
<proteinExistence type="inferred from homology"/>
<dbReference type="CDD" id="cd00336">
    <property type="entry name" value="Ribosomal_L22"/>
    <property type="match status" value="1"/>
</dbReference>
<evidence type="ECO:0000256" key="3">
    <source>
        <dbReference type="ARBA" id="ARBA00022884"/>
    </source>
</evidence>
<dbReference type="InterPro" id="IPR047867">
    <property type="entry name" value="Ribosomal_uL22_bac/org-type"/>
</dbReference>
<comment type="function">
    <text evidence="7">The globular domain of the protein is located near the polypeptide exit tunnel on the outside of the subunit, while an extended beta-hairpin is found that lines the wall of the exit tunnel in the center of the 70S ribosome.</text>
</comment>
<evidence type="ECO:0000256" key="7">
    <source>
        <dbReference type="HAMAP-Rule" id="MF_01331"/>
    </source>
</evidence>
<dbReference type="EMBL" id="PFCK01000085">
    <property type="protein sequence ID" value="PIR71370.1"/>
    <property type="molecule type" value="Genomic_DNA"/>
</dbReference>
<evidence type="ECO:0000313" key="13">
    <source>
        <dbReference type="Proteomes" id="UP000228909"/>
    </source>
</evidence>
<dbReference type="InterPro" id="IPR005727">
    <property type="entry name" value="Ribosomal_uL22_bac/chlpt-type"/>
</dbReference>
<dbReference type="InterPro" id="IPR001063">
    <property type="entry name" value="Ribosomal_uL22"/>
</dbReference>
<evidence type="ECO:0000256" key="1">
    <source>
        <dbReference type="ARBA" id="ARBA00009451"/>
    </source>
</evidence>
<evidence type="ECO:0000256" key="9">
    <source>
        <dbReference type="RuleBase" id="RU004006"/>
    </source>
</evidence>
<name>A0A2H0TIH8_9BACT</name>
<keyword evidence="3 7" id="KW-0694">RNA-binding</keyword>
<evidence type="ECO:0000256" key="2">
    <source>
        <dbReference type="ARBA" id="ARBA00022730"/>
    </source>
</evidence>